<dbReference type="EMBL" id="JAACNO010003123">
    <property type="protein sequence ID" value="KAF4128451.1"/>
    <property type="molecule type" value="Genomic_DNA"/>
</dbReference>
<evidence type="ECO:0000313" key="4">
    <source>
        <dbReference type="EMBL" id="KAF4128451.1"/>
    </source>
</evidence>
<keyword evidence="4" id="KW-0378">Hydrolase</keyword>
<evidence type="ECO:0000259" key="3">
    <source>
        <dbReference type="Pfam" id="PF13359"/>
    </source>
</evidence>
<evidence type="ECO:0000256" key="2">
    <source>
        <dbReference type="ARBA" id="ARBA00022723"/>
    </source>
</evidence>
<protein>
    <submittedName>
        <fullName evidence="4">DDE superfamily endonuclease</fullName>
    </submittedName>
</protein>
<dbReference type="InterPro" id="IPR027806">
    <property type="entry name" value="HARBI1_dom"/>
</dbReference>
<feature type="domain" description="DDE Tnp4" evidence="3">
    <location>
        <begin position="186"/>
        <end position="294"/>
    </location>
</feature>
<keyword evidence="2" id="KW-0479">Metal-binding</keyword>
<comment type="cofactor">
    <cofactor evidence="1">
        <name>a divalent metal cation</name>
        <dbReference type="ChEBI" id="CHEBI:60240"/>
    </cofactor>
</comment>
<dbReference type="GO" id="GO:0046872">
    <property type="term" value="F:metal ion binding"/>
    <property type="evidence" value="ECO:0007669"/>
    <property type="project" value="UniProtKB-KW"/>
</dbReference>
<accession>A0A8S9TJP4</accession>
<keyword evidence="4" id="KW-0255">Endonuclease</keyword>
<gene>
    <name evidence="4" type="ORF">GN958_ATG22371</name>
</gene>
<comment type="caution">
    <text evidence="4">The sequence shown here is derived from an EMBL/GenBank/DDBJ whole genome shotgun (WGS) entry which is preliminary data.</text>
</comment>
<name>A0A8S9TJP4_PHYIN</name>
<keyword evidence="4" id="KW-0540">Nuclease</keyword>
<dbReference type="Proteomes" id="UP000704712">
    <property type="component" value="Unassembled WGS sequence"/>
</dbReference>
<dbReference type="AlphaFoldDB" id="A0A8S9TJP4"/>
<dbReference type="Pfam" id="PF13359">
    <property type="entry name" value="DDE_Tnp_4"/>
    <property type="match status" value="1"/>
</dbReference>
<reference evidence="4" key="1">
    <citation type="submission" date="2020-03" db="EMBL/GenBank/DDBJ databases">
        <title>Hybrid Assembly of Korean Phytophthora infestans isolates.</title>
        <authorList>
            <person name="Prokchorchik M."/>
            <person name="Lee Y."/>
            <person name="Seo J."/>
            <person name="Cho J.-H."/>
            <person name="Park Y.-E."/>
            <person name="Jang D.-C."/>
            <person name="Im J.-S."/>
            <person name="Choi J.-G."/>
            <person name="Park H.-J."/>
            <person name="Lee G.-B."/>
            <person name="Lee Y.-G."/>
            <person name="Hong S.-Y."/>
            <person name="Cho K."/>
            <person name="Sohn K.H."/>
        </authorList>
    </citation>
    <scope>NUCLEOTIDE SEQUENCE</scope>
    <source>
        <strain evidence="4">KR_2_A2</strain>
    </source>
</reference>
<sequence>MRVDEEILHWHMVKKVSSKRKKLLYLVLLQNGEIERPFIPDIVFSLAAFTDANCELEFRFDIVWLQRLCALFRVPDVIITARRDRVMAIKALCIILRRLACPLRLYEHLLRCKRSRAALSRIFLHMVERAHDKFAQKIYFAHDLVEKRMELYCTTIQDKEAPVDSIFGFPDELSYVSAARLLVQGLLAVTAPDGMCIHFWGPMKGRRHDSAMLRESRLINYFEEHEELVGVRFPYVVPVYGVQKLILSGYKANVSDPFERAFNKQMSSVRESVEWNFKCLKTLWAFVAYAPQQKMVFRLSASL</sequence>
<dbReference type="PANTHER" id="PTHR34615">
    <property type="entry name" value="PX DOMAIN-CONTAINING PROTEIN"/>
    <property type="match status" value="1"/>
</dbReference>
<dbReference type="PANTHER" id="PTHR34615:SF1">
    <property type="entry name" value="PX DOMAIN-CONTAINING PROTEIN"/>
    <property type="match status" value="1"/>
</dbReference>
<evidence type="ECO:0000256" key="1">
    <source>
        <dbReference type="ARBA" id="ARBA00001968"/>
    </source>
</evidence>
<proteinExistence type="predicted"/>
<evidence type="ECO:0000313" key="5">
    <source>
        <dbReference type="Proteomes" id="UP000704712"/>
    </source>
</evidence>
<organism evidence="4 5">
    <name type="scientific">Phytophthora infestans</name>
    <name type="common">Potato late blight agent</name>
    <name type="synonym">Botrytis infestans</name>
    <dbReference type="NCBI Taxonomy" id="4787"/>
    <lineage>
        <taxon>Eukaryota</taxon>
        <taxon>Sar</taxon>
        <taxon>Stramenopiles</taxon>
        <taxon>Oomycota</taxon>
        <taxon>Peronosporomycetes</taxon>
        <taxon>Peronosporales</taxon>
        <taxon>Peronosporaceae</taxon>
        <taxon>Phytophthora</taxon>
    </lineage>
</organism>
<dbReference type="GO" id="GO:0004519">
    <property type="term" value="F:endonuclease activity"/>
    <property type="evidence" value="ECO:0007669"/>
    <property type="project" value="UniProtKB-KW"/>
</dbReference>